<dbReference type="AlphaFoldDB" id="A0AAD4T6S5"/>
<reference evidence="2" key="1">
    <citation type="submission" date="2022-04" db="EMBL/GenBank/DDBJ databases">
        <title>A functionally conserved STORR gene fusion in Papaver species that diverged 16.8 million years ago.</title>
        <authorList>
            <person name="Catania T."/>
        </authorList>
    </citation>
    <scope>NUCLEOTIDE SEQUENCE</scope>
    <source>
        <strain evidence="2">S-188037</strain>
    </source>
</reference>
<accession>A0AAD4T6S5</accession>
<feature type="non-terminal residue" evidence="2">
    <location>
        <position position="357"/>
    </location>
</feature>
<feature type="domain" description="R13L1/DRL21-like LRR repeat region" evidence="1">
    <location>
        <begin position="138"/>
        <end position="268"/>
    </location>
</feature>
<dbReference type="SUPFAM" id="SSF52058">
    <property type="entry name" value="L domain-like"/>
    <property type="match status" value="1"/>
</dbReference>
<dbReference type="PANTHER" id="PTHR47186">
    <property type="entry name" value="LEUCINE-RICH REPEAT-CONTAINING PROTEIN 57"/>
    <property type="match status" value="1"/>
</dbReference>
<dbReference type="InterPro" id="IPR032675">
    <property type="entry name" value="LRR_dom_sf"/>
</dbReference>
<gene>
    <name evidence="2" type="ORF">MKW98_029793</name>
</gene>
<dbReference type="PANTHER" id="PTHR47186:SF3">
    <property type="entry name" value="OS09G0267800 PROTEIN"/>
    <property type="match status" value="1"/>
</dbReference>
<organism evidence="2 3">
    <name type="scientific">Papaver atlanticum</name>
    <dbReference type="NCBI Taxonomy" id="357466"/>
    <lineage>
        <taxon>Eukaryota</taxon>
        <taxon>Viridiplantae</taxon>
        <taxon>Streptophyta</taxon>
        <taxon>Embryophyta</taxon>
        <taxon>Tracheophyta</taxon>
        <taxon>Spermatophyta</taxon>
        <taxon>Magnoliopsida</taxon>
        <taxon>Ranunculales</taxon>
        <taxon>Papaveraceae</taxon>
        <taxon>Papaveroideae</taxon>
        <taxon>Papaver</taxon>
    </lineage>
</organism>
<comment type="caution">
    <text evidence="2">The sequence shown here is derived from an EMBL/GenBank/DDBJ whole genome shotgun (WGS) entry which is preliminary data.</text>
</comment>
<keyword evidence="3" id="KW-1185">Reference proteome</keyword>
<dbReference type="Proteomes" id="UP001202328">
    <property type="component" value="Unassembled WGS sequence"/>
</dbReference>
<protein>
    <recommendedName>
        <fullName evidence="1">R13L1/DRL21-like LRR repeat region domain-containing protein</fullName>
    </recommendedName>
</protein>
<dbReference type="EMBL" id="JAJJMB010005286">
    <property type="protein sequence ID" value="KAI3940017.1"/>
    <property type="molecule type" value="Genomic_DNA"/>
</dbReference>
<dbReference type="Pfam" id="PF25019">
    <property type="entry name" value="LRR_R13L1-DRL21"/>
    <property type="match status" value="1"/>
</dbReference>
<dbReference type="Gene3D" id="3.80.10.10">
    <property type="entry name" value="Ribonuclease Inhibitor"/>
    <property type="match status" value="2"/>
</dbReference>
<proteinExistence type="predicted"/>
<evidence type="ECO:0000313" key="2">
    <source>
        <dbReference type="EMBL" id="KAI3940017.1"/>
    </source>
</evidence>
<dbReference type="InterPro" id="IPR056789">
    <property type="entry name" value="LRR_R13L1-DRL21"/>
</dbReference>
<sequence length="357" mass="40594">MKHLRYLDLSYTLIQGLPEFISRLYNLQTLLLRCCLKLKTFPDKMGMLKRLRYLDFSGSHLVVLPESITHLSNLQTLNLRDCSALKELPKHIKRLSHLRHLILSNKGGWNEMPREIGCLSRLQTLQVFKVDGRGGSIIRELGSLNSLKSKLHISNLQHVTKPTDAKKANLKGKESIQGLMLEWSCRPDDAECAIDGVVMEQLLPSTSLKTLKIVNYLSPRFPTWMASSSISSSLPNLVELELEGCFICREFPGLGQLPSLKVLRIATMNNVLCLGNDFYGDREACQPFPELVKLTLCNLPGLKKWCTTQSMSSFYPRLEKLMVERCPNLEHSQDVNFIKRFFPSIKEYELDGAKLIS</sequence>
<evidence type="ECO:0000313" key="3">
    <source>
        <dbReference type="Proteomes" id="UP001202328"/>
    </source>
</evidence>
<name>A0AAD4T6S5_9MAGN</name>
<evidence type="ECO:0000259" key="1">
    <source>
        <dbReference type="Pfam" id="PF25019"/>
    </source>
</evidence>